<comment type="caution">
    <text evidence="22">The sequence shown here is derived from an EMBL/GenBank/DDBJ whole genome shotgun (WGS) entry which is preliminary data.</text>
</comment>
<keyword evidence="7" id="KW-0255">Endonuclease</keyword>
<dbReference type="InterPro" id="IPR021109">
    <property type="entry name" value="Peptidase_aspartic_dom_sf"/>
</dbReference>
<dbReference type="FunFam" id="3.10.20.370:FF:000001">
    <property type="entry name" value="Retrovirus-related Pol polyprotein from transposon 17.6-like protein"/>
    <property type="match status" value="1"/>
</dbReference>
<evidence type="ECO:0000256" key="15">
    <source>
        <dbReference type="ARBA" id="ARBA00023268"/>
    </source>
</evidence>
<keyword evidence="1" id="KW-0645">Protease</keyword>
<evidence type="ECO:0000256" key="6">
    <source>
        <dbReference type="ARBA" id="ARBA00022750"/>
    </source>
</evidence>
<dbReference type="PROSITE" id="PS50994">
    <property type="entry name" value="INTEGRASE"/>
    <property type="match status" value="1"/>
</dbReference>
<dbReference type="GO" id="GO:0008270">
    <property type="term" value="F:zinc ion binding"/>
    <property type="evidence" value="ECO:0007669"/>
    <property type="project" value="UniProtKB-KW"/>
</dbReference>
<dbReference type="SUPFAM" id="SSF56672">
    <property type="entry name" value="DNA/RNA polymerases"/>
    <property type="match status" value="1"/>
</dbReference>
<dbReference type="InterPro" id="IPR056924">
    <property type="entry name" value="SH3_Tf2-1"/>
</dbReference>
<keyword evidence="14" id="KW-0233">DNA recombination</keyword>
<dbReference type="CDD" id="cd00303">
    <property type="entry name" value="retropepsin_like"/>
    <property type="match status" value="1"/>
</dbReference>
<feature type="domain" description="Reverse transcriptase" evidence="20">
    <location>
        <begin position="649"/>
        <end position="828"/>
    </location>
</feature>
<dbReference type="InterPro" id="IPR036875">
    <property type="entry name" value="Znf_CCHC_sf"/>
</dbReference>
<dbReference type="InterPro" id="IPR041588">
    <property type="entry name" value="Integrase_H2C2"/>
</dbReference>
<dbReference type="Gene3D" id="3.30.70.270">
    <property type="match status" value="2"/>
</dbReference>
<proteinExistence type="predicted"/>
<keyword evidence="3" id="KW-0548">Nucleotidyltransferase</keyword>
<keyword evidence="18" id="KW-0812">Transmembrane</keyword>
<dbReference type="Gene3D" id="1.10.340.70">
    <property type="match status" value="1"/>
</dbReference>
<feature type="domain" description="CCHC-type" evidence="19">
    <location>
        <begin position="347"/>
        <end position="362"/>
    </location>
</feature>
<feature type="region of interest" description="Disordered" evidence="17">
    <location>
        <begin position="71"/>
        <end position="92"/>
    </location>
</feature>
<feature type="domain" description="Integrase catalytic" evidence="21">
    <location>
        <begin position="1120"/>
        <end position="1283"/>
    </location>
</feature>
<keyword evidence="8" id="KW-0378">Hydrolase</keyword>
<dbReference type="InterPro" id="IPR045358">
    <property type="entry name" value="Ty3_capsid"/>
</dbReference>
<evidence type="ECO:0000256" key="13">
    <source>
        <dbReference type="ARBA" id="ARBA00023125"/>
    </source>
</evidence>
<sequence>MPPRRQPPLLPLTQGSAPHSSTPTPPDSPTQAPPPPPPPPPAYQLDPATMALATLLTSQLREVIPEMMNRINNNNSNNVANSSGEGSGNTRQSQDYAYKNFVGCKPPSFSGSEGAVGLIQWIEKMEATLDISGCPEQHRVKYAAGSFSKRALTWWNAQVSIRGRDEAQAMPWNEFKAMLRAEFCPRNELKKVETELLNLEMIGAGHLAYTTRFHELATLAPDVVPTLEKRIERYVGGLPPSIRGHVISAHPTTMELAVTLSASLTDMMVASGAFKKEAETAKAGTSKKSDKRPAKKQKVARNFAATTQTPMRNQPPPLEIRKPYTGTAPLCNSCQYHHLPNVPCRHCTNCGRFGHTANYCRSQRTQNRNNNAATAAAATDPRSCYNCGEPGHFSRDCPKRNQQQAQAPRGRAFQIGAAAARQDPNVITGTFLLSDFYASILFDTGADQSFISSEFACHLNYDKELLDSPYTIEIANGKQITVDTIFRNCPLTLGDHTFSIDLIPMELGSFDIIIGMDWLSLNRVEFICSDKLLRIPVENNEVFEIRGDQAKRSVKIISCMKARKYLRKQCVAFLAHVTEKDKKTIKIQDVPIVRDFAVVFPDDLPGLPPERSVQFRIDLIPGATPIAKSPYRLAPSEMQELSNQLQELLDKGFIRPSFSPWGAPVLFVKKKDGTFRMCIDYRELNKLTIKNRYPLPRIDDLFDQLQGAQYFSKIDLRSGYHQLRIQEEDIPKTAFRTRYGHYEFMVMPFGLTNAPAVFMDLMNRVCKPYLDQFVIVFIDDILIYSKNKKEHEQHLKTVLELLKEEQLYAKFSKCEFWLREVQFLGHVINSDGIHVDPAKIEAIKNWDVPTTPTEIRSFLGLAGYYRRFISNFSKIALPLTKLTQKSEPFVWTHKQEEAFQTLKQRLCNAPILTLPEGSDDFVVYCDASHQGLGCVLMQRDKVIAYASRQLKIHEKNYTTHDLELGAVVFALKIWRHYLYDALSRKERVKPLRVRAMGMTVQTSLRDHILQAQQEAVARDNLKRELDCGAEKHFKTKQDGVIYYLDRVWIPAVDELRTLIFDEAHKTRYSVHPGADKMYQDLRLFYWWPGMKKDIATYVGKCLTCAKVKAEHQKPSGLLEQPEIPQWKWEQIAMDFITKLPRTSSGYDSIWVIIDRLTKSAHFLPIRETYKMEKLARLYIDEIVVRHGVPLSIISDRDSRFTSRFWQSLQQSLGTSVNLSTAYHPQTDGQSERTIQTLEDMLRTCILDFGGSWDTHLPLIEFSYNNSYHSSIGCAPFEALYGRKCRSPICWTEVGDNRITGPELIQETTDKIAQIQQRLQATRSRQKSYADKRRKPLEFDVGDRVMLKVSPWKGVVRFGAKGKLAPRYVGPFEITQRIGPVAYRLRLPDELSGVHDVFHVSNLKRCLTDESLIIPLEEIQVDEQLHFIEEPVEIMEREVKKLKRSRIPIVKVRWNSKRGPEFTWEREDNMKANATAVWLGCLWLRSCCGFWGVFHREYPGVKRDVRVVNWCGFKAAMGCIYRMFGADSRKQLGGNQLEGLSSLGASSCPCGCYMLGSGGVVLTAFRRGRVWLPIDGTNTAQKHTRINMVIIPSIMQNFMFTPPPSLFMTTMTVIGVMSLTNAGYNETKGKNMKYSKFINDGVARKENKTKLSSRTGMLLFYTPAFLVGLASFFVIPDQDLRFVLLASALTVHFLKRVLEVPFRPATLH</sequence>
<dbReference type="CDD" id="cd01647">
    <property type="entry name" value="RT_LTR"/>
    <property type="match status" value="1"/>
</dbReference>
<evidence type="ECO:0000256" key="10">
    <source>
        <dbReference type="ARBA" id="ARBA00022908"/>
    </source>
</evidence>
<keyword evidence="13" id="KW-0238">DNA-binding</keyword>
<dbReference type="EMBL" id="SZYD01000019">
    <property type="protein sequence ID" value="KAD2393176.1"/>
    <property type="molecule type" value="Genomic_DNA"/>
</dbReference>
<evidence type="ECO:0008006" key="24">
    <source>
        <dbReference type="Google" id="ProtNLM"/>
    </source>
</evidence>
<keyword evidence="4" id="KW-0540">Nuclease</keyword>
<keyword evidence="10" id="KW-0229">DNA integration</keyword>
<dbReference type="InterPro" id="IPR000477">
    <property type="entry name" value="RT_dom"/>
</dbReference>
<evidence type="ECO:0000259" key="21">
    <source>
        <dbReference type="PROSITE" id="PS50994"/>
    </source>
</evidence>
<keyword evidence="2" id="KW-0808">Transferase</keyword>
<dbReference type="PROSITE" id="PS50878">
    <property type="entry name" value="RT_POL"/>
    <property type="match status" value="1"/>
</dbReference>
<keyword evidence="23" id="KW-1185">Reference proteome</keyword>
<evidence type="ECO:0000256" key="8">
    <source>
        <dbReference type="ARBA" id="ARBA00022801"/>
    </source>
</evidence>
<dbReference type="SUPFAM" id="SSF53098">
    <property type="entry name" value="Ribonuclease H-like"/>
    <property type="match status" value="1"/>
</dbReference>
<dbReference type="PANTHER" id="PTHR37984:SF5">
    <property type="entry name" value="PROTEIN NYNRIN-LIKE"/>
    <property type="match status" value="1"/>
</dbReference>
<name>A0A5N6LLW0_9ASTR</name>
<dbReference type="Pfam" id="PF17921">
    <property type="entry name" value="Integrase_H2C2"/>
    <property type="match status" value="1"/>
</dbReference>
<keyword evidence="18" id="KW-1133">Transmembrane helix</keyword>
<keyword evidence="6" id="KW-0064">Aspartyl protease</keyword>
<evidence type="ECO:0000256" key="3">
    <source>
        <dbReference type="ARBA" id="ARBA00022695"/>
    </source>
</evidence>
<evidence type="ECO:0000313" key="22">
    <source>
        <dbReference type="EMBL" id="KAD2393176.1"/>
    </source>
</evidence>
<dbReference type="FunFam" id="3.30.70.270:FF:000020">
    <property type="entry name" value="Transposon Tf2-6 polyprotein-like Protein"/>
    <property type="match status" value="1"/>
</dbReference>
<keyword evidence="12" id="KW-0239">DNA-directed DNA polymerase</keyword>
<keyword evidence="11" id="KW-0695">RNA-directed DNA polymerase</keyword>
<reference evidence="22 23" key="1">
    <citation type="submission" date="2019-05" db="EMBL/GenBank/DDBJ databases">
        <title>Mikania micrantha, genome provides insights into the molecular mechanism of rapid growth.</title>
        <authorList>
            <person name="Liu B."/>
        </authorList>
    </citation>
    <scope>NUCLEOTIDE SEQUENCE [LARGE SCALE GENOMIC DNA]</scope>
    <source>
        <strain evidence="22">NLD-2019</strain>
        <tissue evidence="22">Leaf</tissue>
    </source>
</reference>
<dbReference type="GO" id="GO:0004190">
    <property type="term" value="F:aspartic-type endopeptidase activity"/>
    <property type="evidence" value="ECO:0007669"/>
    <property type="project" value="UniProtKB-KW"/>
</dbReference>
<dbReference type="GO" id="GO:0015074">
    <property type="term" value="P:DNA integration"/>
    <property type="evidence" value="ECO:0007669"/>
    <property type="project" value="UniProtKB-KW"/>
</dbReference>
<keyword evidence="16" id="KW-0862">Zinc</keyword>
<evidence type="ECO:0000256" key="17">
    <source>
        <dbReference type="SAM" id="MobiDB-lite"/>
    </source>
</evidence>
<dbReference type="InterPro" id="IPR001584">
    <property type="entry name" value="Integrase_cat-core"/>
</dbReference>
<dbReference type="Pfam" id="PF00078">
    <property type="entry name" value="RVT_1"/>
    <property type="match status" value="1"/>
</dbReference>
<evidence type="ECO:0000256" key="7">
    <source>
        <dbReference type="ARBA" id="ARBA00022759"/>
    </source>
</evidence>
<feature type="compositionally biased region" description="Low complexity" evidence="17">
    <location>
        <begin position="72"/>
        <end position="84"/>
    </location>
</feature>
<feature type="transmembrane region" description="Helical" evidence="18">
    <location>
        <begin position="1604"/>
        <end position="1623"/>
    </location>
</feature>
<dbReference type="SUPFAM" id="SSF50630">
    <property type="entry name" value="Acid proteases"/>
    <property type="match status" value="1"/>
</dbReference>
<evidence type="ECO:0000256" key="11">
    <source>
        <dbReference type="ARBA" id="ARBA00022918"/>
    </source>
</evidence>
<dbReference type="Gene3D" id="2.40.70.10">
    <property type="entry name" value="Acid Proteases"/>
    <property type="match status" value="1"/>
</dbReference>
<keyword evidence="9" id="KW-0460">Magnesium</keyword>
<evidence type="ECO:0000313" key="23">
    <source>
        <dbReference type="Proteomes" id="UP000326396"/>
    </source>
</evidence>
<dbReference type="Pfam" id="PF19259">
    <property type="entry name" value="Ty3_capsid"/>
    <property type="match status" value="1"/>
</dbReference>
<feature type="compositionally biased region" description="Pro residues" evidence="17">
    <location>
        <begin position="1"/>
        <end position="10"/>
    </location>
</feature>
<dbReference type="SUPFAM" id="SSF57756">
    <property type="entry name" value="Retrovirus zinc finger-like domains"/>
    <property type="match status" value="1"/>
</dbReference>
<dbReference type="Gene3D" id="3.30.420.10">
    <property type="entry name" value="Ribonuclease H-like superfamily/Ribonuclease H"/>
    <property type="match status" value="1"/>
</dbReference>
<accession>A0A5N6LLW0</accession>
<dbReference type="GO" id="GO:0006310">
    <property type="term" value="P:DNA recombination"/>
    <property type="evidence" value="ECO:0007669"/>
    <property type="project" value="UniProtKB-KW"/>
</dbReference>
<dbReference type="SMART" id="SM00343">
    <property type="entry name" value="ZnF_C2HC"/>
    <property type="match status" value="2"/>
</dbReference>
<evidence type="ECO:0000259" key="19">
    <source>
        <dbReference type="PROSITE" id="PS50158"/>
    </source>
</evidence>
<evidence type="ECO:0000256" key="2">
    <source>
        <dbReference type="ARBA" id="ARBA00022679"/>
    </source>
</evidence>
<dbReference type="InterPro" id="IPR036397">
    <property type="entry name" value="RNaseH_sf"/>
</dbReference>
<evidence type="ECO:0000256" key="5">
    <source>
        <dbReference type="ARBA" id="ARBA00022723"/>
    </source>
</evidence>
<feature type="region of interest" description="Disordered" evidence="17">
    <location>
        <begin position="1"/>
        <end position="45"/>
    </location>
</feature>
<feature type="region of interest" description="Disordered" evidence="17">
    <location>
        <begin position="277"/>
        <end position="317"/>
    </location>
</feature>
<dbReference type="InterPro" id="IPR012337">
    <property type="entry name" value="RNaseH-like_sf"/>
</dbReference>
<feature type="compositionally biased region" description="Pro residues" evidence="17">
    <location>
        <begin position="23"/>
        <end position="42"/>
    </location>
</feature>
<keyword evidence="18" id="KW-0472">Membrane</keyword>
<dbReference type="Pfam" id="PF24626">
    <property type="entry name" value="SH3_Tf2-1"/>
    <property type="match status" value="1"/>
</dbReference>
<evidence type="ECO:0000256" key="18">
    <source>
        <dbReference type="SAM" id="Phobius"/>
    </source>
</evidence>
<dbReference type="OrthoDB" id="2013610at2759"/>
<evidence type="ECO:0000256" key="12">
    <source>
        <dbReference type="ARBA" id="ARBA00022932"/>
    </source>
</evidence>
<keyword evidence="16" id="KW-0863">Zinc-finger</keyword>
<protein>
    <recommendedName>
        <fullName evidence="24">Reverse transcriptase</fullName>
    </recommendedName>
</protein>
<dbReference type="Gene3D" id="3.10.10.10">
    <property type="entry name" value="HIV Type 1 Reverse Transcriptase, subunit A, domain 1"/>
    <property type="match status" value="1"/>
</dbReference>
<keyword evidence="15" id="KW-0511">Multifunctional enzyme</keyword>
<dbReference type="Gene3D" id="4.10.60.10">
    <property type="entry name" value="Zinc finger, CCHC-type"/>
    <property type="match status" value="1"/>
</dbReference>
<dbReference type="InterPro" id="IPR043128">
    <property type="entry name" value="Rev_trsase/Diguanyl_cyclase"/>
</dbReference>
<dbReference type="Pfam" id="PF00098">
    <property type="entry name" value="zf-CCHC"/>
    <property type="match status" value="1"/>
</dbReference>
<evidence type="ECO:0000259" key="20">
    <source>
        <dbReference type="PROSITE" id="PS50878"/>
    </source>
</evidence>
<dbReference type="Pfam" id="PF17919">
    <property type="entry name" value="RT_RNaseH_2"/>
    <property type="match status" value="1"/>
</dbReference>
<dbReference type="PROSITE" id="PS50158">
    <property type="entry name" value="ZF_CCHC"/>
    <property type="match status" value="2"/>
</dbReference>
<keyword evidence="5" id="KW-0479">Metal-binding</keyword>
<evidence type="ECO:0000256" key="14">
    <source>
        <dbReference type="ARBA" id="ARBA00023172"/>
    </source>
</evidence>
<evidence type="ECO:0000256" key="4">
    <source>
        <dbReference type="ARBA" id="ARBA00022722"/>
    </source>
</evidence>
<dbReference type="InterPro" id="IPR041577">
    <property type="entry name" value="RT_RNaseH_2"/>
</dbReference>
<dbReference type="GO" id="GO:0003677">
    <property type="term" value="F:DNA binding"/>
    <property type="evidence" value="ECO:0007669"/>
    <property type="project" value="UniProtKB-KW"/>
</dbReference>
<dbReference type="GO" id="GO:0006508">
    <property type="term" value="P:proteolysis"/>
    <property type="evidence" value="ECO:0007669"/>
    <property type="project" value="UniProtKB-KW"/>
</dbReference>
<dbReference type="FunFam" id="3.10.10.10:FF:000007">
    <property type="entry name" value="Retrovirus-related Pol polyprotein from transposon 17.6-like Protein"/>
    <property type="match status" value="1"/>
</dbReference>
<dbReference type="PANTHER" id="PTHR37984">
    <property type="entry name" value="PROTEIN CBG26694"/>
    <property type="match status" value="1"/>
</dbReference>
<gene>
    <name evidence="22" type="ORF">E3N88_40153</name>
</gene>
<dbReference type="FunFam" id="3.30.420.10:FF:000032">
    <property type="entry name" value="Retrovirus-related Pol polyprotein from transposon 297-like Protein"/>
    <property type="match status" value="1"/>
</dbReference>
<feature type="transmembrane region" description="Helical" evidence="18">
    <location>
        <begin position="1657"/>
        <end position="1674"/>
    </location>
</feature>
<dbReference type="GO" id="GO:0003887">
    <property type="term" value="F:DNA-directed DNA polymerase activity"/>
    <property type="evidence" value="ECO:0007669"/>
    <property type="project" value="UniProtKB-KW"/>
</dbReference>
<evidence type="ECO:0000256" key="1">
    <source>
        <dbReference type="ARBA" id="ARBA00022670"/>
    </source>
</evidence>
<organism evidence="22 23">
    <name type="scientific">Mikania micrantha</name>
    <name type="common">bitter vine</name>
    <dbReference type="NCBI Taxonomy" id="192012"/>
    <lineage>
        <taxon>Eukaryota</taxon>
        <taxon>Viridiplantae</taxon>
        <taxon>Streptophyta</taxon>
        <taxon>Embryophyta</taxon>
        <taxon>Tracheophyta</taxon>
        <taxon>Spermatophyta</taxon>
        <taxon>Magnoliopsida</taxon>
        <taxon>eudicotyledons</taxon>
        <taxon>Gunneridae</taxon>
        <taxon>Pentapetalae</taxon>
        <taxon>asterids</taxon>
        <taxon>campanulids</taxon>
        <taxon>Asterales</taxon>
        <taxon>Asteraceae</taxon>
        <taxon>Asteroideae</taxon>
        <taxon>Heliantheae alliance</taxon>
        <taxon>Eupatorieae</taxon>
        <taxon>Mikania</taxon>
    </lineage>
</organism>
<dbReference type="InterPro" id="IPR050951">
    <property type="entry name" value="Retrovirus_Pol_polyprotein"/>
</dbReference>
<evidence type="ECO:0000256" key="16">
    <source>
        <dbReference type="PROSITE-ProRule" id="PRU00047"/>
    </source>
</evidence>
<evidence type="ECO:0000256" key="9">
    <source>
        <dbReference type="ARBA" id="ARBA00022842"/>
    </source>
</evidence>
<dbReference type="GO" id="GO:0004519">
    <property type="term" value="F:endonuclease activity"/>
    <property type="evidence" value="ECO:0007669"/>
    <property type="project" value="UniProtKB-KW"/>
</dbReference>
<dbReference type="Proteomes" id="UP000326396">
    <property type="component" value="Linkage Group LG9"/>
</dbReference>
<dbReference type="InterPro" id="IPR043502">
    <property type="entry name" value="DNA/RNA_pol_sf"/>
</dbReference>
<dbReference type="GO" id="GO:0003964">
    <property type="term" value="F:RNA-directed DNA polymerase activity"/>
    <property type="evidence" value="ECO:0007669"/>
    <property type="project" value="UniProtKB-KW"/>
</dbReference>
<dbReference type="Pfam" id="PF08284">
    <property type="entry name" value="RVP_2"/>
    <property type="match status" value="1"/>
</dbReference>
<dbReference type="InterPro" id="IPR001878">
    <property type="entry name" value="Znf_CCHC"/>
</dbReference>
<feature type="domain" description="CCHC-type" evidence="19">
    <location>
        <begin position="384"/>
        <end position="399"/>
    </location>
</feature>